<gene>
    <name evidence="1" type="ORF">COCC4DRAFT_163343</name>
</gene>
<protein>
    <submittedName>
        <fullName evidence="1">Uncharacterized protein</fullName>
    </submittedName>
</protein>
<dbReference type="OrthoDB" id="10371582at2759"/>
<dbReference type="AlphaFoldDB" id="N4X342"/>
<evidence type="ECO:0000313" key="1">
    <source>
        <dbReference type="EMBL" id="ENI07439.1"/>
    </source>
</evidence>
<dbReference type="EMBL" id="KB733449">
    <property type="protein sequence ID" value="ENI07439.1"/>
    <property type="molecule type" value="Genomic_DNA"/>
</dbReference>
<dbReference type="HOGENOM" id="CLU_1896005_0_0_1"/>
<proteinExistence type="predicted"/>
<organism evidence="1 2">
    <name type="scientific">Cochliobolus heterostrophus (strain C4 / ATCC 48331 / race T)</name>
    <name type="common">Southern corn leaf blight fungus</name>
    <name type="synonym">Bipolaris maydis</name>
    <dbReference type="NCBI Taxonomy" id="665024"/>
    <lineage>
        <taxon>Eukaryota</taxon>
        <taxon>Fungi</taxon>
        <taxon>Dikarya</taxon>
        <taxon>Ascomycota</taxon>
        <taxon>Pezizomycotina</taxon>
        <taxon>Dothideomycetes</taxon>
        <taxon>Pleosporomycetidae</taxon>
        <taxon>Pleosporales</taxon>
        <taxon>Pleosporineae</taxon>
        <taxon>Pleosporaceae</taxon>
        <taxon>Bipolaris</taxon>
    </lineage>
</organism>
<evidence type="ECO:0000313" key="2">
    <source>
        <dbReference type="Proteomes" id="UP000012338"/>
    </source>
</evidence>
<keyword evidence="2" id="KW-1185">Reference proteome</keyword>
<name>N4X342_COCH4</name>
<accession>N4X342</accession>
<dbReference type="Proteomes" id="UP000012338">
    <property type="component" value="Unassembled WGS sequence"/>
</dbReference>
<reference evidence="1 2" key="1">
    <citation type="journal article" date="2012" name="PLoS Pathog.">
        <title>Diverse lifestyles and strategies of plant pathogenesis encoded in the genomes of eighteen Dothideomycetes fungi.</title>
        <authorList>
            <person name="Ohm R.A."/>
            <person name="Feau N."/>
            <person name="Henrissat B."/>
            <person name="Schoch C.L."/>
            <person name="Horwitz B.A."/>
            <person name="Barry K.W."/>
            <person name="Condon B.J."/>
            <person name="Copeland A.C."/>
            <person name="Dhillon B."/>
            <person name="Glaser F."/>
            <person name="Hesse C.N."/>
            <person name="Kosti I."/>
            <person name="LaButti K."/>
            <person name="Lindquist E.A."/>
            <person name="Lucas S."/>
            <person name="Salamov A.A."/>
            <person name="Bradshaw R.E."/>
            <person name="Ciuffetti L."/>
            <person name="Hamelin R.C."/>
            <person name="Kema G.H.J."/>
            <person name="Lawrence C."/>
            <person name="Scott J.A."/>
            <person name="Spatafora J.W."/>
            <person name="Turgeon B.G."/>
            <person name="de Wit P.J.G.M."/>
            <person name="Zhong S."/>
            <person name="Goodwin S.B."/>
            <person name="Grigoriev I.V."/>
        </authorList>
    </citation>
    <scope>NUCLEOTIDE SEQUENCE [LARGE SCALE GENOMIC DNA]</scope>
    <source>
        <strain evidence="2">C4 / ATCC 48331 / race T</strain>
    </source>
</reference>
<feature type="non-terminal residue" evidence="1">
    <location>
        <position position="134"/>
    </location>
</feature>
<sequence length="134" mass="14333">MEYIEVGAKVHWGARALLSTQSTYMAYNCPPPPPPPLCFPQLALQCIATSFLTYTAWDCFGPSLSRRVSTKTSSGEFGQVALVQHSFSTKKMASVVEARVAPLAKNRLGVSPKFRCLLAPAQTLVGPSVSGAVS</sequence>
<reference evidence="2" key="2">
    <citation type="journal article" date="2013" name="PLoS Genet.">
        <title>Comparative genome structure, secondary metabolite, and effector coding capacity across Cochliobolus pathogens.</title>
        <authorList>
            <person name="Condon B.J."/>
            <person name="Leng Y."/>
            <person name="Wu D."/>
            <person name="Bushley K.E."/>
            <person name="Ohm R.A."/>
            <person name="Otillar R."/>
            <person name="Martin J."/>
            <person name="Schackwitz W."/>
            <person name="Grimwood J."/>
            <person name="MohdZainudin N."/>
            <person name="Xue C."/>
            <person name="Wang R."/>
            <person name="Manning V.A."/>
            <person name="Dhillon B."/>
            <person name="Tu Z.J."/>
            <person name="Steffenson B.J."/>
            <person name="Salamov A."/>
            <person name="Sun H."/>
            <person name="Lowry S."/>
            <person name="LaButti K."/>
            <person name="Han J."/>
            <person name="Copeland A."/>
            <person name="Lindquist E."/>
            <person name="Barry K."/>
            <person name="Schmutz J."/>
            <person name="Baker S.E."/>
            <person name="Ciuffetti L.M."/>
            <person name="Grigoriev I.V."/>
            <person name="Zhong S."/>
            <person name="Turgeon B.G."/>
        </authorList>
    </citation>
    <scope>NUCLEOTIDE SEQUENCE [LARGE SCALE GENOMIC DNA]</scope>
    <source>
        <strain evidence="2">C4 / ATCC 48331 / race T</strain>
    </source>
</reference>